<feature type="non-terminal residue" evidence="3">
    <location>
        <position position="73"/>
    </location>
</feature>
<comment type="caution">
    <text evidence="3">The sequence shown here is derived from an EMBL/GenBank/DDBJ whole genome shotgun (WGS) entry which is preliminary data.</text>
</comment>
<evidence type="ECO:0000313" key="4">
    <source>
        <dbReference type="Proteomes" id="UP000007350"/>
    </source>
</evidence>
<keyword evidence="1" id="KW-0812">Transmembrane</keyword>
<dbReference type="Proteomes" id="UP000007350">
    <property type="component" value="Unassembled WGS sequence"/>
</dbReference>
<sequence length="73" mass="8553">MKPTRICRCWNVRQLFFFFFLLVISRGQCTVTNFFFLRCSCVCVCLFYCLLLFVMVVMRPVVVSCQLASTTTT</sequence>
<keyword evidence="2" id="KW-0732">Signal</keyword>
<gene>
    <name evidence="3" type="ORF">MOQ_003266</name>
</gene>
<evidence type="ECO:0000313" key="3">
    <source>
        <dbReference type="EMBL" id="EKF32875.1"/>
    </source>
</evidence>
<reference evidence="3 4" key="1">
    <citation type="journal article" date="2012" name="BMC Genomics">
        <title>Comparative genomic analysis of human infective Trypanosoma cruzi lineages with the bat-restricted subspecies T. cruzi marinkellei.</title>
        <authorList>
            <person name="Franzen O."/>
            <person name="Talavera-Lopez C."/>
            <person name="Ochaya S."/>
            <person name="Butler C.E."/>
            <person name="Messenger L.A."/>
            <person name="Lewis M.D."/>
            <person name="Llewellyn M.S."/>
            <person name="Marinkelle C.J."/>
            <person name="Tyler K.M."/>
            <person name="Miles M.A."/>
            <person name="Andersson B."/>
        </authorList>
    </citation>
    <scope>NUCLEOTIDE SEQUENCE [LARGE SCALE GENOMIC DNA]</scope>
    <source>
        <strain evidence="3 4">B7</strain>
    </source>
</reference>
<name>K2N0F8_TRYCR</name>
<accession>K2N0F8</accession>
<dbReference type="EMBL" id="AHKC01009542">
    <property type="protein sequence ID" value="EKF32875.1"/>
    <property type="molecule type" value="Genomic_DNA"/>
</dbReference>
<evidence type="ECO:0000256" key="1">
    <source>
        <dbReference type="SAM" id="Phobius"/>
    </source>
</evidence>
<protein>
    <recommendedName>
        <fullName evidence="5">Mucin-associated surface protein (MASP)</fullName>
    </recommendedName>
</protein>
<proteinExistence type="predicted"/>
<feature type="chain" id="PRO_5003861650" description="Mucin-associated surface protein (MASP)" evidence="2">
    <location>
        <begin position="28"/>
        <end position="73"/>
    </location>
</feature>
<organism evidence="3 4">
    <name type="scientific">Trypanosoma cruzi marinkellei</name>
    <dbReference type="NCBI Taxonomy" id="85056"/>
    <lineage>
        <taxon>Eukaryota</taxon>
        <taxon>Discoba</taxon>
        <taxon>Euglenozoa</taxon>
        <taxon>Kinetoplastea</taxon>
        <taxon>Metakinetoplastina</taxon>
        <taxon>Trypanosomatida</taxon>
        <taxon>Trypanosomatidae</taxon>
        <taxon>Trypanosoma</taxon>
        <taxon>Schizotrypanum</taxon>
    </lineage>
</organism>
<dbReference type="AlphaFoldDB" id="K2N0F8"/>
<keyword evidence="4" id="KW-1185">Reference proteome</keyword>
<evidence type="ECO:0000256" key="2">
    <source>
        <dbReference type="SAM" id="SignalP"/>
    </source>
</evidence>
<evidence type="ECO:0008006" key="5">
    <source>
        <dbReference type="Google" id="ProtNLM"/>
    </source>
</evidence>
<feature type="signal peptide" evidence="2">
    <location>
        <begin position="1"/>
        <end position="27"/>
    </location>
</feature>
<keyword evidence="1" id="KW-1133">Transmembrane helix</keyword>
<feature type="transmembrane region" description="Helical" evidence="1">
    <location>
        <begin position="37"/>
        <end position="58"/>
    </location>
</feature>
<keyword evidence="1" id="KW-0472">Membrane</keyword>